<evidence type="ECO:0000313" key="3">
    <source>
        <dbReference type="EMBL" id="MEY1662206.1"/>
    </source>
</evidence>
<feature type="coiled-coil region" evidence="1">
    <location>
        <begin position="617"/>
        <end position="644"/>
    </location>
</feature>
<dbReference type="EMBL" id="JBGCUO010000001">
    <property type="protein sequence ID" value="MEY1662206.1"/>
    <property type="molecule type" value="Genomic_DNA"/>
</dbReference>
<dbReference type="SUPFAM" id="SSF48371">
    <property type="entry name" value="ARM repeat"/>
    <property type="match status" value="1"/>
</dbReference>
<dbReference type="Proteomes" id="UP001562065">
    <property type="component" value="Unassembled WGS sequence"/>
</dbReference>
<accession>A0ABV4AKA1</accession>
<keyword evidence="4" id="KW-1185">Reference proteome</keyword>
<name>A0ABV4AKA1_9GAMM</name>
<proteinExistence type="predicted"/>
<evidence type="ECO:0000313" key="4">
    <source>
        <dbReference type="Proteomes" id="UP001562065"/>
    </source>
</evidence>
<dbReference type="InterPro" id="IPR007139">
    <property type="entry name" value="DUF349"/>
</dbReference>
<evidence type="ECO:0000256" key="1">
    <source>
        <dbReference type="SAM" id="Coils"/>
    </source>
</evidence>
<dbReference type="Pfam" id="PF03993">
    <property type="entry name" value="DUF349"/>
    <property type="match status" value="1"/>
</dbReference>
<dbReference type="RefSeq" id="WP_369455445.1">
    <property type="nucleotide sequence ID" value="NZ_JBGCUO010000001.1"/>
</dbReference>
<protein>
    <submittedName>
        <fullName evidence="3">DUF349 domain-containing protein</fullName>
    </submittedName>
</protein>
<sequence>MLGHFFKPRWQHKQAAQRLRAVAELAPSDAEHQRILSQLASSDPAVEVRLAAIAAVTELGTLDTLTADPDHSIADAARQQLQSLLAGTAAGSPALEVRKHLVTHTDHLPTLLGVVQHSPDSELRLLALSRIEHGDSLLELALQAPDAALRLAAAQRLSDSNLLRRLIKDSRDKRVQQWAREQSRRLNQAQQAAEERSAVRSAVTRELQQHRHRPLDSLYRPRLTQLQQQWIDAADGAEEAEYSAFRSAVEACDAVMAAAEAALAAEQAALRAAQEQQTVLAELVTLCRSLDEAPLTQALGSFYAAQTLQQRHWDALAALHPVATADAERFTTLIAALGERLALLSDLQADAPALQALLDDTAELPEQSRATVEAWLTRWPQHLPQPTLLQQLAKRVQPPAVAVVDTSASMAADRPTRSAHQQQIDQALGQLQRALQQRNLRQANRLWQRLEALLAEQPDASRQARLERLQPERDELRDWHAFAAEPKKIELCDTMEQLADAPLDAEEQASAIQALHEQWRALMSSDQDADQALWERFKTASDRAYAPCQVHFDELDALRSHQLAARAALCDQLEALLAAQAEHSETDWPALFLIRRQAPAEFRALEPVRFNDARPVNRRFSQLLKALDQRLEQASNTHAALLEQQCAAVEALLANADVRDAAEQVKPLQRQWKQAGWVHPRQYRGLHKRFRSACDQLFQRRDEQRQALRATQDSQQHALRAALDHLDSCLAAPTEANVRAALTAVDALPAPRREGPLHGRRERGRRAAQTLLAALPQLARREALRTQLEALPDRDDDSAALRELVIAIEVTAEVPSPEEARAERMQWQLGELSRAMTGGSNQPALERCEALLAAQQPLLAAGLTPALRQRLLQAVAALV</sequence>
<feature type="region of interest" description="Disordered" evidence="2">
    <location>
        <begin position="186"/>
        <end position="206"/>
    </location>
</feature>
<keyword evidence="1" id="KW-0175">Coiled coil</keyword>
<evidence type="ECO:0000256" key="2">
    <source>
        <dbReference type="SAM" id="MobiDB-lite"/>
    </source>
</evidence>
<gene>
    <name evidence="3" type="ORF">AB5I84_08605</name>
</gene>
<dbReference type="InterPro" id="IPR016024">
    <property type="entry name" value="ARM-type_fold"/>
</dbReference>
<organism evidence="3 4">
    <name type="scientific">Isoalcanivorax beigongshangi</name>
    <dbReference type="NCBI Taxonomy" id="3238810"/>
    <lineage>
        <taxon>Bacteria</taxon>
        <taxon>Pseudomonadati</taxon>
        <taxon>Pseudomonadota</taxon>
        <taxon>Gammaproteobacteria</taxon>
        <taxon>Oceanospirillales</taxon>
        <taxon>Alcanivoracaceae</taxon>
        <taxon>Isoalcanivorax</taxon>
    </lineage>
</organism>
<reference evidence="3 4" key="1">
    <citation type="submission" date="2024-07" db="EMBL/GenBank/DDBJ databases">
        <authorList>
            <person name="Ren Q."/>
        </authorList>
    </citation>
    <scope>NUCLEOTIDE SEQUENCE [LARGE SCALE GENOMIC DNA]</scope>
    <source>
        <strain evidence="3 4">REN37</strain>
    </source>
</reference>
<comment type="caution">
    <text evidence="3">The sequence shown here is derived from an EMBL/GenBank/DDBJ whole genome shotgun (WGS) entry which is preliminary data.</text>
</comment>